<dbReference type="AlphaFoldDB" id="A0A3Q7G5S6"/>
<sequence length="313" mass="36510">MLKSILSAIPSYALSCFQFPDSLCKEITTIFSIFWLGNDKDKRKIQFEKWENLRLAKDLKSFNKALFANVAWRILIEEESLLYKILKSKYFSHPSLIPLFFIWKSIILGRDLLQKGFKWRGGSGDCIKEWKDSWIPNSSGFKPSQMLAQIDVELRVKDLVEENTHTWNLDDLEKYFCSNDFHTIFSKPISTTGSSYKVIWHHTKSAKYEVKLGYHLAREMIRCEQLSNERDQSNASVHKEKKIASIGVAAIDNYVRMAMEISREKGWKKLQILSDAKNVVDMVLQRTIVSWDVETTCEDIWNLMKYFEVCDGC</sequence>
<name>A0A3Q7G5S6_SOLLC</name>
<evidence type="ECO:0000313" key="2">
    <source>
        <dbReference type="Proteomes" id="UP000004994"/>
    </source>
</evidence>
<dbReference type="Gramene" id="Solyc03g043795.1.1">
    <property type="protein sequence ID" value="Solyc03g043795.1.1"/>
    <property type="gene ID" value="Solyc03g043795.1"/>
</dbReference>
<dbReference type="STRING" id="4081.A0A3Q7G5S6"/>
<proteinExistence type="predicted"/>
<dbReference type="Proteomes" id="UP000004994">
    <property type="component" value="Chromosome 3"/>
</dbReference>
<protein>
    <recommendedName>
        <fullName evidence="3">RNase H type-1 domain-containing protein</fullName>
    </recommendedName>
</protein>
<evidence type="ECO:0008006" key="3">
    <source>
        <dbReference type="Google" id="ProtNLM"/>
    </source>
</evidence>
<reference evidence="1" key="2">
    <citation type="submission" date="2019-01" db="UniProtKB">
        <authorList>
            <consortium name="EnsemblPlants"/>
        </authorList>
    </citation>
    <scope>IDENTIFICATION</scope>
    <source>
        <strain evidence="1">cv. Heinz 1706</strain>
    </source>
</reference>
<organism evidence="1">
    <name type="scientific">Solanum lycopersicum</name>
    <name type="common">Tomato</name>
    <name type="synonym">Lycopersicon esculentum</name>
    <dbReference type="NCBI Taxonomy" id="4081"/>
    <lineage>
        <taxon>Eukaryota</taxon>
        <taxon>Viridiplantae</taxon>
        <taxon>Streptophyta</taxon>
        <taxon>Embryophyta</taxon>
        <taxon>Tracheophyta</taxon>
        <taxon>Spermatophyta</taxon>
        <taxon>Magnoliopsida</taxon>
        <taxon>eudicotyledons</taxon>
        <taxon>Gunneridae</taxon>
        <taxon>Pentapetalae</taxon>
        <taxon>asterids</taxon>
        <taxon>lamiids</taxon>
        <taxon>Solanales</taxon>
        <taxon>Solanaceae</taxon>
        <taxon>Solanoideae</taxon>
        <taxon>Solaneae</taxon>
        <taxon>Solanum</taxon>
        <taxon>Solanum subgen. Lycopersicon</taxon>
    </lineage>
</organism>
<keyword evidence="2" id="KW-1185">Reference proteome</keyword>
<dbReference type="InParanoid" id="A0A3Q7G5S6"/>
<evidence type="ECO:0000313" key="1">
    <source>
        <dbReference type="EnsemblPlants" id="Solyc03g043795.1.1"/>
    </source>
</evidence>
<dbReference type="OMA" id="EENTHTW"/>
<dbReference type="EnsemblPlants" id="Solyc03g043795.1.1">
    <property type="protein sequence ID" value="Solyc03g043795.1.1"/>
    <property type="gene ID" value="Solyc03g043795.1"/>
</dbReference>
<accession>A0A3Q7G5S6</accession>
<reference evidence="1" key="1">
    <citation type="journal article" date="2012" name="Nature">
        <title>The tomato genome sequence provides insights into fleshy fruit evolution.</title>
        <authorList>
            <consortium name="Tomato Genome Consortium"/>
        </authorList>
    </citation>
    <scope>NUCLEOTIDE SEQUENCE [LARGE SCALE GENOMIC DNA]</scope>
    <source>
        <strain evidence="1">cv. Heinz 1706</strain>
    </source>
</reference>